<proteinExistence type="predicted"/>
<dbReference type="SUPFAM" id="SSF55785">
    <property type="entry name" value="PYP-like sensor domain (PAS domain)"/>
    <property type="match status" value="2"/>
</dbReference>
<feature type="modified residue" description="4-aspartylphosphate" evidence="6">
    <location>
        <position position="60"/>
    </location>
</feature>
<dbReference type="InterPro" id="IPR003661">
    <property type="entry name" value="HisK_dim/P_dom"/>
</dbReference>
<dbReference type="eggNOG" id="arCOG02369">
    <property type="taxonomic scope" value="Archaea"/>
</dbReference>
<keyword evidence="3 6" id="KW-0597">Phosphoprotein</keyword>
<dbReference type="SMART" id="SM00387">
    <property type="entry name" value="HATPase_c"/>
    <property type="match status" value="1"/>
</dbReference>
<dbReference type="PROSITE" id="PS50112">
    <property type="entry name" value="PAS"/>
    <property type="match status" value="2"/>
</dbReference>
<dbReference type="SUPFAM" id="SSF55781">
    <property type="entry name" value="GAF domain-like"/>
    <property type="match status" value="2"/>
</dbReference>
<dbReference type="HOGENOM" id="CLU_000445_114_58_2"/>
<dbReference type="Proteomes" id="UP000011867">
    <property type="component" value="Chromosome"/>
</dbReference>
<evidence type="ECO:0000259" key="8">
    <source>
        <dbReference type="PROSITE" id="PS50109"/>
    </source>
</evidence>
<dbReference type="NCBIfam" id="TIGR00229">
    <property type="entry name" value="sensory_box"/>
    <property type="match status" value="2"/>
</dbReference>
<evidence type="ECO:0000256" key="4">
    <source>
        <dbReference type="ARBA" id="ARBA00022679"/>
    </source>
</evidence>
<dbReference type="Pfam" id="PF00072">
    <property type="entry name" value="Response_reg"/>
    <property type="match status" value="1"/>
</dbReference>
<organism evidence="12 13">
    <name type="scientific">Natronomonas moolapensis (strain DSM 18674 / CECT 7526 / JCM 14361 / 8.8.11)</name>
    <dbReference type="NCBI Taxonomy" id="268739"/>
    <lineage>
        <taxon>Archaea</taxon>
        <taxon>Methanobacteriati</taxon>
        <taxon>Methanobacteriota</taxon>
        <taxon>Stenosarchaea group</taxon>
        <taxon>Halobacteria</taxon>
        <taxon>Halobacteriales</taxon>
        <taxon>Natronomonadaceae</taxon>
        <taxon>Natronomonas</taxon>
    </lineage>
</organism>
<dbReference type="Pfam" id="PF00512">
    <property type="entry name" value="HisKA"/>
    <property type="match status" value="1"/>
</dbReference>
<dbReference type="CDD" id="cd00130">
    <property type="entry name" value="PAS"/>
    <property type="match status" value="2"/>
</dbReference>
<dbReference type="InterPro" id="IPR003594">
    <property type="entry name" value="HATPase_dom"/>
</dbReference>
<dbReference type="InterPro" id="IPR001789">
    <property type="entry name" value="Sig_transdc_resp-reg_receiver"/>
</dbReference>
<feature type="region of interest" description="Disordered" evidence="7">
    <location>
        <begin position="1106"/>
        <end position="1149"/>
    </location>
</feature>
<dbReference type="InterPro" id="IPR001610">
    <property type="entry name" value="PAC"/>
</dbReference>
<dbReference type="EC" id="2.7.13.3" evidence="2"/>
<feature type="domain" description="Histidine kinase" evidence="8">
    <location>
        <begin position="914"/>
        <end position="1101"/>
    </location>
</feature>
<dbReference type="Gene3D" id="3.40.50.2300">
    <property type="match status" value="1"/>
</dbReference>
<evidence type="ECO:0000256" key="7">
    <source>
        <dbReference type="SAM" id="MobiDB-lite"/>
    </source>
</evidence>
<evidence type="ECO:0000313" key="13">
    <source>
        <dbReference type="Proteomes" id="UP000011867"/>
    </source>
</evidence>
<dbReference type="SUPFAM" id="SSF55874">
    <property type="entry name" value="ATPase domain of HSP90 chaperone/DNA topoisomerase II/histidine kinase"/>
    <property type="match status" value="1"/>
</dbReference>
<feature type="compositionally biased region" description="Acidic residues" evidence="7">
    <location>
        <begin position="1119"/>
        <end position="1143"/>
    </location>
</feature>
<dbReference type="InterPro" id="IPR035965">
    <property type="entry name" value="PAS-like_dom_sf"/>
</dbReference>
<evidence type="ECO:0000256" key="2">
    <source>
        <dbReference type="ARBA" id="ARBA00012438"/>
    </source>
</evidence>
<dbReference type="Pfam" id="PF02518">
    <property type="entry name" value="HATPase_c"/>
    <property type="match status" value="1"/>
</dbReference>
<feature type="compositionally biased region" description="Acidic residues" evidence="7">
    <location>
        <begin position="743"/>
        <end position="795"/>
    </location>
</feature>
<accession>M1XT75</accession>
<dbReference type="InterPro" id="IPR003018">
    <property type="entry name" value="GAF"/>
</dbReference>
<dbReference type="InterPro" id="IPR052162">
    <property type="entry name" value="Sensor_kinase/Photoreceptor"/>
</dbReference>
<evidence type="ECO:0000259" key="10">
    <source>
        <dbReference type="PROSITE" id="PS50112"/>
    </source>
</evidence>
<dbReference type="SMART" id="SM00388">
    <property type="entry name" value="HisKA"/>
    <property type="match status" value="1"/>
</dbReference>
<dbReference type="Gene3D" id="3.30.450.20">
    <property type="entry name" value="PAS domain"/>
    <property type="match status" value="3"/>
</dbReference>
<dbReference type="Gene3D" id="3.30.565.10">
    <property type="entry name" value="Histidine kinase-like ATPase, C-terminal domain"/>
    <property type="match status" value="1"/>
</dbReference>
<dbReference type="SUPFAM" id="SSF47384">
    <property type="entry name" value="Homodimeric domain of signal transducing histidine kinase"/>
    <property type="match status" value="1"/>
</dbReference>
<evidence type="ECO:0000313" key="12">
    <source>
        <dbReference type="EMBL" id="CCQ37631.1"/>
    </source>
</evidence>
<dbReference type="SMART" id="SM00065">
    <property type="entry name" value="GAF"/>
    <property type="match status" value="2"/>
</dbReference>
<evidence type="ECO:0000256" key="3">
    <source>
        <dbReference type="ARBA" id="ARBA00022553"/>
    </source>
</evidence>
<feature type="domain" description="Response regulatory" evidence="9">
    <location>
        <begin position="9"/>
        <end position="125"/>
    </location>
</feature>
<dbReference type="InterPro" id="IPR036890">
    <property type="entry name" value="HATPase_C_sf"/>
</dbReference>
<evidence type="ECO:0000259" key="11">
    <source>
        <dbReference type="PROSITE" id="PS50113"/>
    </source>
</evidence>
<dbReference type="InterPro" id="IPR005467">
    <property type="entry name" value="His_kinase_dom"/>
</dbReference>
<dbReference type="InterPro" id="IPR036097">
    <property type="entry name" value="HisK_dim/P_sf"/>
</dbReference>
<dbReference type="RefSeq" id="WP_015410368.1">
    <property type="nucleotide sequence ID" value="NC_020388.1"/>
</dbReference>
<feature type="domain" description="PAC" evidence="11">
    <location>
        <begin position="213"/>
        <end position="265"/>
    </location>
</feature>
<dbReference type="InterPro" id="IPR000700">
    <property type="entry name" value="PAS-assoc_C"/>
</dbReference>
<dbReference type="PROSITE" id="PS50110">
    <property type="entry name" value="RESPONSE_REGULATORY"/>
    <property type="match status" value="1"/>
</dbReference>
<evidence type="ECO:0000256" key="6">
    <source>
        <dbReference type="PROSITE-ProRule" id="PRU00169"/>
    </source>
</evidence>
<dbReference type="eggNOG" id="arCOG02387">
    <property type="taxonomic scope" value="Archaea"/>
</dbReference>
<protein>
    <recommendedName>
        <fullName evidence="2">histidine kinase</fullName>
        <ecNumber evidence="2">2.7.13.3</ecNumber>
    </recommendedName>
</protein>
<dbReference type="GeneID" id="60510102"/>
<dbReference type="SMART" id="SM00091">
    <property type="entry name" value="PAS"/>
    <property type="match status" value="2"/>
</dbReference>
<gene>
    <name evidence="12" type="ordered locus">Nmlp_3506</name>
</gene>
<dbReference type="OrthoDB" id="342253at2157"/>
<dbReference type="PANTHER" id="PTHR43304">
    <property type="entry name" value="PHYTOCHROME-LIKE PROTEIN CPH1"/>
    <property type="match status" value="1"/>
</dbReference>
<dbReference type="Pfam" id="PF13426">
    <property type="entry name" value="PAS_9"/>
    <property type="match status" value="1"/>
</dbReference>
<keyword evidence="4 12" id="KW-0808">Transferase</keyword>
<sequence length="1149" mass="126349">MTDASESIRVLHVDDEPGFAAVAADCLQRESGRLAVETAEGTDEGITHLRDHRVDCIVSDYDMPGEDGIEFLERVRGVDPDLPFVLFTGKGSEEIASDAISAGVTEYLQKETGTGQYAVLANRIENAVEQYRTKHEIEASQKRLSLFIEQSPLGVLEYNEDFEIVRLNERGEEILGYAEAELQGHTWQKLVTEDSHEDVAAIADELANAEGGYHSVDENVRKDGETIVCEWHNRVVTDDDGEVVAVFSQFQDVTDRRNREERLRRTTARLEALFENSPDGINVHDAEGTIVDVNPQLCEQTGYGESELVGMKVWDVDARADPEGATGVWAGMSVGDRHETETRYRRADGTTFPVEVHVRRLSIDGEERFVAISRDITERRQREAERERVETSRREIHRITASADVDADARIERLLDVGRDTLGVANAHVAEVDCDANRHEVTVASGSGLAEAGAERALSETFCAATVETEGVLDVSATELPDDSDHRSGLEQWGIGYYVGAKLVVDGELFGTVCFVDRDPHERSLTEDERALVELLAQCVSHVIERAADRRERDAILDRVTDAVVAVDDGWYVQYANERGWAFLRGAGDAGEEAGGGAEHGNGTGDEVRGVCLWEALPEAAGTGFRAACLDAMSEQRPASFRGYYPPRERWLDVRAYPSETGVSVYIRDETTERRREEQIVERQRTIREIYEAISDADTPFERTVEHLIDIGRRVVGTEYGSLSRVEGEEYIFEVVRGGNEDGHEDEDGNEDGHEDEDGNEDGHEDEDGNEDGHEDEDGNGDGHEDEDGNEDGDGGIEPGGVVDLGATNCERTVRNRRSVVLADIAADAPELTDRAGYTEWGVSCYIGTPVIVEDSVYGTFCFYDTERREEPFSEWEVAVVDLMGKWIGYELRRRRTETRLRRQNERLEEFASVVSHDLRNPLGVAAGNLELAREECNSDRLDAVGDAIDRMETLIENLLALAREGEAVSEREPVDLAAAARRHWKRVETADARLVVDVDRRVGADPSRLAQLFENLFRNAVEHGGPEVTVRIGDLDGGFFVADDGPGVPEADRKRVFEAGYSDADGTGFGLAIVERIVAAHGWAVSVGVSETGGARFEITGIDEAVTADGGAERETDAGADAEGGSDTELDSSSDAGADDDPNAGSTL</sequence>
<dbReference type="SMART" id="SM00086">
    <property type="entry name" value="PAC"/>
    <property type="match status" value="2"/>
</dbReference>
<dbReference type="GO" id="GO:0000155">
    <property type="term" value="F:phosphorelay sensor kinase activity"/>
    <property type="evidence" value="ECO:0007669"/>
    <property type="project" value="InterPro"/>
</dbReference>
<dbReference type="KEGG" id="nmo:Nmlp_3506"/>
<dbReference type="Gene3D" id="3.30.450.40">
    <property type="match status" value="2"/>
</dbReference>
<comment type="catalytic activity">
    <reaction evidence="1">
        <text>ATP + protein L-histidine = ADP + protein N-phospho-L-histidine.</text>
        <dbReference type="EC" id="2.7.13.3"/>
    </reaction>
</comment>
<feature type="domain" description="PAS" evidence="10">
    <location>
        <begin position="140"/>
        <end position="210"/>
    </location>
</feature>
<dbReference type="AlphaFoldDB" id="M1XT75"/>
<dbReference type="InterPro" id="IPR013656">
    <property type="entry name" value="PAS_4"/>
</dbReference>
<feature type="region of interest" description="Disordered" evidence="7">
    <location>
        <begin position="739"/>
        <end position="808"/>
    </location>
</feature>
<evidence type="ECO:0000256" key="5">
    <source>
        <dbReference type="ARBA" id="ARBA00022777"/>
    </source>
</evidence>
<dbReference type="STRING" id="268739.Nmlp_3506"/>
<dbReference type="PANTHER" id="PTHR43304:SF1">
    <property type="entry name" value="PAC DOMAIN-CONTAINING PROTEIN"/>
    <property type="match status" value="1"/>
</dbReference>
<name>M1XT75_NATM8</name>
<dbReference type="SUPFAM" id="SSF52172">
    <property type="entry name" value="CheY-like"/>
    <property type="match status" value="1"/>
</dbReference>
<dbReference type="Pfam" id="PF08448">
    <property type="entry name" value="PAS_4"/>
    <property type="match status" value="2"/>
</dbReference>
<dbReference type="CDD" id="cd00082">
    <property type="entry name" value="HisKA"/>
    <property type="match status" value="1"/>
</dbReference>
<dbReference type="EMBL" id="HF582854">
    <property type="protein sequence ID" value="CCQ37631.1"/>
    <property type="molecule type" value="Genomic_DNA"/>
</dbReference>
<dbReference type="InterPro" id="IPR029016">
    <property type="entry name" value="GAF-like_dom_sf"/>
</dbReference>
<keyword evidence="5 12" id="KW-0418">Kinase</keyword>
<evidence type="ECO:0000259" key="9">
    <source>
        <dbReference type="PROSITE" id="PS50110"/>
    </source>
</evidence>
<dbReference type="PROSITE" id="PS50109">
    <property type="entry name" value="HIS_KIN"/>
    <property type="match status" value="1"/>
</dbReference>
<keyword evidence="13" id="KW-1185">Reference proteome</keyword>
<feature type="domain" description="PAS" evidence="10">
    <location>
        <begin position="266"/>
        <end position="323"/>
    </location>
</feature>
<dbReference type="SMART" id="SM00448">
    <property type="entry name" value="REC"/>
    <property type="match status" value="1"/>
</dbReference>
<feature type="domain" description="PAC" evidence="11">
    <location>
        <begin position="338"/>
        <end position="388"/>
    </location>
</feature>
<dbReference type="Pfam" id="PF01590">
    <property type="entry name" value="GAF"/>
    <property type="match status" value="2"/>
</dbReference>
<evidence type="ECO:0000256" key="1">
    <source>
        <dbReference type="ARBA" id="ARBA00000085"/>
    </source>
</evidence>
<dbReference type="InterPro" id="IPR011006">
    <property type="entry name" value="CheY-like_superfamily"/>
</dbReference>
<dbReference type="CDD" id="cd00156">
    <property type="entry name" value="REC"/>
    <property type="match status" value="1"/>
</dbReference>
<dbReference type="InterPro" id="IPR000014">
    <property type="entry name" value="PAS"/>
</dbReference>
<dbReference type="PROSITE" id="PS50113">
    <property type="entry name" value="PAC"/>
    <property type="match status" value="2"/>
</dbReference>
<dbReference type="Gene3D" id="1.10.287.130">
    <property type="match status" value="1"/>
</dbReference>
<reference evidence="12 13" key="1">
    <citation type="journal article" date="2013" name="Genome Announc.">
        <title>Genome of the haloarchaeon Natronomonas moolapensis, a neutrophilic member of a previously haloalkaliphilic genus.</title>
        <authorList>
            <person name="Dyall-Smith M.L."/>
            <person name="Pfeiffer F."/>
            <person name="Oberwinkler T."/>
            <person name="Klee K."/>
            <person name="Rampp M."/>
            <person name="Palm P."/>
            <person name="Gross K."/>
            <person name="Schuster S.C."/>
            <person name="Oesterhelt D."/>
        </authorList>
    </citation>
    <scope>NUCLEOTIDE SEQUENCE [LARGE SCALE GENOMIC DNA]</scope>
    <source>
        <strain evidence="13">DSM 18674 / JCM 14361 / 8.8.11</strain>
    </source>
</reference>